<dbReference type="RefSeq" id="WP_165234030.1">
    <property type="nucleotide sequence ID" value="NZ_JAAKZV010000022.1"/>
</dbReference>
<keyword evidence="2" id="KW-1185">Reference proteome</keyword>
<dbReference type="AlphaFoldDB" id="A0A6G4TXT6"/>
<comment type="caution">
    <text evidence="1">The sequence shown here is derived from an EMBL/GenBank/DDBJ whole genome shotgun (WGS) entry which is preliminary data.</text>
</comment>
<sequence length="149" mass="16535">MEILKIGTQRPRRIKVRFAAEEAEGEEAWVPPASLRVPWGQHDAWLAGQRRWDELTSDGPVHGDAEFEAASWVFDQCTSLEGVASMGWNYRERGVLYVADLPALAAMIDVSDEFFARDPRAFRGNDGTVADVPGSCAAACASARRRVRR</sequence>
<proteinExistence type="predicted"/>
<reference evidence="1 2" key="1">
    <citation type="submission" date="2020-02" db="EMBL/GenBank/DDBJ databases">
        <title>Whole-genome analyses of novel actinobacteria.</title>
        <authorList>
            <person name="Sahin N."/>
        </authorList>
    </citation>
    <scope>NUCLEOTIDE SEQUENCE [LARGE SCALE GENOMIC DNA]</scope>
    <source>
        <strain evidence="1 2">A7024</strain>
    </source>
</reference>
<dbReference type="EMBL" id="JAAKZV010000022">
    <property type="protein sequence ID" value="NGN63857.1"/>
    <property type="molecule type" value="Genomic_DNA"/>
</dbReference>
<evidence type="ECO:0000313" key="1">
    <source>
        <dbReference type="EMBL" id="NGN63857.1"/>
    </source>
</evidence>
<organism evidence="1 2">
    <name type="scientific">Streptomyces coryli</name>
    <dbReference type="NCBI Taxonomy" id="1128680"/>
    <lineage>
        <taxon>Bacteria</taxon>
        <taxon>Bacillati</taxon>
        <taxon>Actinomycetota</taxon>
        <taxon>Actinomycetes</taxon>
        <taxon>Kitasatosporales</taxon>
        <taxon>Streptomycetaceae</taxon>
        <taxon>Streptomyces</taxon>
    </lineage>
</organism>
<protein>
    <submittedName>
        <fullName evidence="1">Uncharacterized protein</fullName>
    </submittedName>
</protein>
<evidence type="ECO:0000313" key="2">
    <source>
        <dbReference type="Proteomes" id="UP000481583"/>
    </source>
</evidence>
<gene>
    <name evidence="1" type="ORF">G5C51_08035</name>
</gene>
<dbReference type="Proteomes" id="UP000481583">
    <property type="component" value="Unassembled WGS sequence"/>
</dbReference>
<name>A0A6G4TXT6_9ACTN</name>
<accession>A0A6G4TXT6</accession>